<comment type="caution">
    <text evidence="7">The sequence shown here is derived from an EMBL/GenBank/DDBJ whole genome shotgun (WGS) entry which is preliminary data.</text>
</comment>
<feature type="compositionally biased region" description="Basic residues" evidence="5">
    <location>
        <begin position="85"/>
        <end position="106"/>
    </location>
</feature>
<evidence type="ECO:0000256" key="3">
    <source>
        <dbReference type="ARBA" id="ARBA00023163"/>
    </source>
</evidence>
<dbReference type="EMBL" id="JBCNJP010000019">
    <property type="protein sequence ID" value="KAK9062070.1"/>
    <property type="molecule type" value="Genomic_DNA"/>
</dbReference>
<protein>
    <recommendedName>
        <fullName evidence="6">IBH1-like N-terminal domain-containing protein</fullName>
    </recommendedName>
</protein>
<evidence type="ECO:0000256" key="1">
    <source>
        <dbReference type="ARBA" id="ARBA00004123"/>
    </source>
</evidence>
<proteinExistence type="predicted"/>
<dbReference type="GO" id="GO:0005634">
    <property type="term" value="C:nucleus"/>
    <property type="evidence" value="ECO:0007669"/>
    <property type="project" value="UniProtKB-SubCell"/>
</dbReference>
<evidence type="ECO:0000256" key="2">
    <source>
        <dbReference type="ARBA" id="ARBA00023015"/>
    </source>
</evidence>
<evidence type="ECO:0000313" key="8">
    <source>
        <dbReference type="Proteomes" id="UP001408789"/>
    </source>
</evidence>
<keyword evidence="3" id="KW-0804">Transcription</keyword>
<keyword evidence="8" id="KW-1185">Reference proteome</keyword>
<dbReference type="InterPro" id="IPR036638">
    <property type="entry name" value="HLH_DNA-bd_sf"/>
</dbReference>
<dbReference type="InterPro" id="IPR044660">
    <property type="entry name" value="IBH1-like"/>
</dbReference>
<gene>
    <name evidence="7" type="ORF">SSX86_019255</name>
</gene>
<dbReference type="InterPro" id="IPR059002">
    <property type="entry name" value="IBH1_N"/>
</dbReference>
<keyword evidence="4" id="KW-0539">Nucleus</keyword>
<name>A0AAP0GX24_9ASTR</name>
<evidence type="ECO:0000313" key="7">
    <source>
        <dbReference type="EMBL" id="KAK9062070.1"/>
    </source>
</evidence>
<evidence type="ECO:0000256" key="5">
    <source>
        <dbReference type="SAM" id="MobiDB-lite"/>
    </source>
</evidence>
<dbReference type="GO" id="GO:0006355">
    <property type="term" value="P:regulation of DNA-templated transcription"/>
    <property type="evidence" value="ECO:0007669"/>
    <property type="project" value="InterPro"/>
</dbReference>
<evidence type="ECO:0000259" key="6">
    <source>
        <dbReference type="Pfam" id="PF26576"/>
    </source>
</evidence>
<dbReference type="PANTHER" id="PTHR33124">
    <property type="entry name" value="TRANSCRIPTION FACTOR IBH1-LIKE 1"/>
    <property type="match status" value="1"/>
</dbReference>
<dbReference type="GO" id="GO:0046983">
    <property type="term" value="F:protein dimerization activity"/>
    <property type="evidence" value="ECO:0007669"/>
    <property type="project" value="InterPro"/>
</dbReference>
<keyword evidence="2" id="KW-0805">Transcription regulation</keyword>
<dbReference type="Proteomes" id="UP001408789">
    <property type="component" value="Unassembled WGS sequence"/>
</dbReference>
<accession>A0AAP0GX24</accession>
<dbReference type="PANTHER" id="PTHR33124:SF40">
    <property type="entry name" value="TRANSCRIPTION FACTOR IBH1"/>
    <property type="match status" value="1"/>
</dbReference>
<comment type="subcellular location">
    <subcellularLocation>
        <location evidence="1">Nucleus</location>
    </subcellularLocation>
</comment>
<dbReference type="AlphaFoldDB" id="A0AAP0GX24"/>
<feature type="domain" description="IBH1-like N-terminal" evidence="6">
    <location>
        <begin position="22"/>
        <end position="78"/>
    </location>
</feature>
<evidence type="ECO:0000256" key="4">
    <source>
        <dbReference type="ARBA" id="ARBA00023242"/>
    </source>
</evidence>
<dbReference type="SUPFAM" id="SSF47459">
    <property type="entry name" value="HLH, helix-loop-helix DNA-binding domain"/>
    <property type="match status" value="1"/>
</dbReference>
<reference evidence="7 8" key="1">
    <citation type="submission" date="2024-04" db="EMBL/GenBank/DDBJ databases">
        <title>The reference genome of an endangered Asteraceae, Deinandra increscens subsp. villosa, native to the Central Coast of California.</title>
        <authorList>
            <person name="Guilliams M."/>
            <person name="Hasenstab-Lehman K."/>
            <person name="Meyer R."/>
            <person name="Mcevoy S."/>
        </authorList>
    </citation>
    <scope>NUCLEOTIDE SEQUENCE [LARGE SCALE GENOMIC DNA]</scope>
    <source>
        <tissue evidence="7">Leaf</tissue>
    </source>
</reference>
<feature type="region of interest" description="Disordered" evidence="5">
    <location>
        <begin position="85"/>
        <end position="117"/>
    </location>
</feature>
<organism evidence="7 8">
    <name type="scientific">Deinandra increscens subsp. villosa</name>
    <dbReference type="NCBI Taxonomy" id="3103831"/>
    <lineage>
        <taxon>Eukaryota</taxon>
        <taxon>Viridiplantae</taxon>
        <taxon>Streptophyta</taxon>
        <taxon>Embryophyta</taxon>
        <taxon>Tracheophyta</taxon>
        <taxon>Spermatophyta</taxon>
        <taxon>Magnoliopsida</taxon>
        <taxon>eudicotyledons</taxon>
        <taxon>Gunneridae</taxon>
        <taxon>Pentapetalae</taxon>
        <taxon>asterids</taxon>
        <taxon>campanulids</taxon>
        <taxon>Asterales</taxon>
        <taxon>Asteraceae</taxon>
        <taxon>Asteroideae</taxon>
        <taxon>Heliantheae alliance</taxon>
        <taxon>Madieae</taxon>
        <taxon>Madiinae</taxon>
        <taxon>Deinandra</taxon>
    </lineage>
</organism>
<sequence length="174" mass="19839">MSPPKKPTSTNPNSLKIRLAYRFLHNLNNLNTKRSILYNTPIHHRSHRVKIAAYASMASMVGSRRAWSREILRKIRTQGMLIARKKKRVDHTTTHHLHAAGSKRRTSSNDDPNPTREYVDPFGDSGQEVKLRKLVPGVERMDACGLLDETADYIKCLAAQVDVMRTLVDLYSTF</sequence>
<dbReference type="Pfam" id="PF26576">
    <property type="entry name" value="IBH1_N"/>
    <property type="match status" value="1"/>
</dbReference>